<name>A0A9P8V9S3_9PEZI</name>
<reference evidence="4" key="1">
    <citation type="journal article" date="2021" name="Nat. Commun.">
        <title>Genetic determinants of endophytism in the Arabidopsis root mycobiome.</title>
        <authorList>
            <person name="Mesny F."/>
            <person name="Miyauchi S."/>
            <person name="Thiergart T."/>
            <person name="Pickel B."/>
            <person name="Atanasova L."/>
            <person name="Karlsson M."/>
            <person name="Huettel B."/>
            <person name="Barry K.W."/>
            <person name="Haridas S."/>
            <person name="Chen C."/>
            <person name="Bauer D."/>
            <person name="Andreopoulos W."/>
            <person name="Pangilinan J."/>
            <person name="LaButti K."/>
            <person name="Riley R."/>
            <person name="Lipzen A."/>
            <person name="Clum A."/>
            <person name="Drula E."/>
            <person name="Henrissat B."/>
            <person name="Kohler A."/>
            <person name="Grigoriev I.V."/>
            <person name="Martin F.M."/>
            <person name="Hacquard S."/>
        </authorList>
    </citation>
    <scope>NUCLEOTIDE SEQUENCE</scope>
    <source>
        <strain evidence="4">MPI-SDFR-AT-0117</strain>
    </source>
</reference>
<proteinExistence type="predicted"/>
<feature type="region of interest" description="Disordered" evidence="2">
    <location>
        <begin position="301"/>
        <end position="329"/>
    </location>
</feature>
<dbReference type="GO" id="GO:0015095">
    <property type="term" value="F:magnesium ion transmembrane transporter activity"/>
    <property type="evidence" value="ECO:0007669"/>
    <property type="project" value="TreeGrafter"/>
</dbReference>
<keyword evidence="3" id="KW-0812">Transmembrane</keyword>
<dbReference type="Proteomes" id="UP000770015">
    <property type="component" value="Unassembled WGS sequence"/>
</dbReference>
<evidence type="ECO:0000256" key="3">
    <source>
        <dbReference type="SAM" id="Phobius"/>
    </source>
</evidence>
<keyword evidence="5" id="KW-1185">Reference proteome</keyword>
<dbReference type="PANTHER" id="PTHR46494">
    <property type="entry name" value="CORA FAMILY METAL ION TRANSPORTER (EUROFUNG)"/>
    <property type="match status" value="1"/>
</dbReference>
<dbReference type="PANTHER" id="PTHR46494:SF1">
    <property type="entry name" value="CORA FAMILY METAL ION TRANSPORTER (EUROFUNG)"/>
    <property type="match status" value="1"/>
</dbReference>
<dbReference type="InterPro" id="IPR002523">
    <property type="entry name" value="MgTranspt_CorA/ZnTranspt_ZntB"/>
</dbReference>
<feature type="region of interest" description="Disordered" evidence="2">
    <location>
        <begin position="1"/>
        <end position="41"/>
    </location>
</feature>
<comment type="subcellular location">
    <subcellularLocation>
        <location evidence="1">Cell membrane</location>
        <topology evidence="1">Multi-pass membrane protein</topology>
    </subcellularLocation>
</comment>
<evidence type="ECO:0000313" key="5">
    <source>
        <dbReference type="Proteomes" id="UP000770015"/>
    </source>
</evidence>
<keyword evidence="3" id="KW-1133">Transmembrane helix</keyword>
<evidence type="ECO:0000313" key="4">
    <source>
        <dbReference type="EMBL" id="KAH6685208.1"/>
    </source>
</evidence>
<organism evidence="4 5">
    <name type="scientific">Plectosphaerella plurivora</name>
    <dbReference type="NCBI Taxonomy" id="936078"/>
    <lineage>
        <taxon>Eukaryota</taxon>
        <taxon>Fungi</taxon>
        <taxon>Dikarya</taxon>
        <taxon>Ascomycota</taxon>
        <taxon>Pezizomycotina</taxon>
        <taxon>Sordariomycetes</taxon>
        <taxon>Hypocreomycetidae</taxon>
        <taxon>Glomerellales</taxon>
        <taxon>Plectosphaerellaceae</taxon>
        <taxon>Plectosphaerella</taxon>
    </lineage>
</organism>
<dbReference type="GO" id="GO:0005886">
    <property type="term" value="C:plasma membrane"/>
    <property type="evidence" value="ECO:0007669"/>
    <property type="project" value="UniProtKB-SubCell"/>
</dbReference>
<dbReference type="Gene3D" id="1.20.58.340">
    <property type="entry name" value="Magnesium transport protein CorA, transmembrane region"/>
    <property type="match status" value="1"/>
</dbReference>
<keyword evidence="3" id="KW-0472">Membrane</keyword>
<dbReference type="OrthoDB" id="5430812at2759"/>
<feature type="compositionally biased region" description="Polar residues" evidence="2">
    <location>
        <begin position="8"/>
        <end position="20"/>
    </location>
</feature>
<evidence type="ECO:0000256" key="2">
    <source>
        <dbReference type="SAM" id="MobiDB-lite"/>
    </source>
</evidence>
<feature type="region of interest" description="Disordered" evidence="2">
    <location>
        <begin position="130"/>
        <end position="180"/>
    </location>
</feature>
<dbReference type="GO" id="GO:0015087">
    <property type="term" value="F:cobalt ion transmembrane transporter activity"/>
    <property type="evidence" value="ECO:0007669"/>
    <property type="project" value="TreeGrafter"/>
</dbReference>
<dbReference type="Pfam" id="PF01544">
    <property type="entry name" value="CorA"/>
    <property type="match status" value="1"/>
</dbReference>
<feature type="compositionally biased region" description="Polar residues" evidence="2">
    <location>
        <begin position="145"/>
        <end position="159"/>
    </location>
</feature>
<feature type="compositionally biased region" description="Polar residues" evidence="2">
    <location>
        <begin position="320"/>
        <end position="329"/>
    </location>
</feature>
<dbReference type="GO" id="GO:0000287">
    <property type="term" value="F:magnesium ion binding"/>
    <property type="evidence" value="ECO:0007669"/>
    <property type="project" value="TreeGrafter"/>
</dbReference>
<protein>
    <submittedName>
        <fullName evidence="4">ADP-ribosylation factor</fullName>
    </submittedName>
</protein>
<sequence>MAAATEAGVTTPTLIDSATPNREPMAATPQTGTTSPFENLHDPSVYEKTKKLCASEATQNFVVQFDDKEAEVAFNLEPAGLEKLLKIGTPEGKVRWINIWTPTAQAPTMRVLGNHYGFSSRLQAIITMPPELKKTSEPPRPVSRPNKSGTTGAVQSSESASEKGDIEHGSPTTETRIQREVPASLKKDLAIYRIVKDTMGFTSVDQGSRFICLGANWLHERGEEENKQLLQPKHWSWLTLCNDHTVISIQETPVFEHPGDKVLRQKELESMRSNAVGILCQLSERGIDEFKDNVIGLKSVRDTMKPDHGPGGPMRRTGSDAETTSRSNPQIEGSSNLFYYLFEDYGGAAAILEVSKKIVSSLDERVLASARRRAKLKTRDIIPDLHTLRKELRQLQNLFQSYKNMIRRISHPRHATSYGEVPSGPIHLSGDVKISQSARSRFDRLEDRLQMLMLNTIQECLEEQNALSDTYFKITTQKDSQATARLTGSATLLAKMSVFFLPISFMTAFFSVEIPDFVASYTPRTYYVAFGVIAGLSFIALFFFSKLLMLFSDKLEEWAEQLMRKLKWKKD</sequence>
<feature type="compositionally biased region" description="Polar residues" evidence="2">
    <location>
        <begin position="28"/>
        <end position="37"/>
    </location>
</feature>
<gene>
    <name evidence="4" type="ORF">F5X68DRAFT_262484</name>
</gene>
<dbReference type="AlphaFoldDB" id="A0A9P8V9S3"/>
<accession>A0A9P8V9S3</accession>
<feature type="transmembrane region" description="Helical" evidence="3">
    <location>
        <begin position="524"/>
        <end position="544"/>
    </location>
</feature>
<dbReference type="EMBL" id="JAGSXJ010000015">
    <property type="protein sequence ID" value="KAH6685208.1"/>
    <property type="molecule type" value="Genomic_DNA"/>
</dbReference>
<comment type="caution">
    <text evidence="4">The sequence shown here is derived from an EMBL/GenBank/DDBJ whole genome shotgun (WGS) entry which is preliminary data.</text>
</comment>
<evidence type="ECO:0000256" key="1">
    <source>
        <dbReference type="ARBA" id="ARBA00004651"/>
    </source>
</evidence>
<feature type="transmembrane region" description="Helical" evidence="3">
    <location>
        <begin position="492"/>
        <end position="512"/>
    </location>
</feature>
<dbReference type="GO" id="GO:0050897">
    <property type="term" value="F:cobalt ion binding"/>
    <property type="evidence" value="ECO:0007669"/>
    <property type="project" value="TreeGrafter"/>
</dbReference>